<feature type="domain" description="DNA replication/recombination mediator RecO N-terminal" evidence="4">
    <location>
        <begin position="2"/>
        <end position="76"/>
    </location>
</feature>
<keyword evidence="3" id="KW-0234">DNA repair</keyword>
<sequence>MMQNTKAFLLSYIKYGDTSLILRCYTDEYGFKSFILKNYFSKKYRKKYFLFILNEIEIIFYPKKNGSLELVKEINPSYFFKEIHTDLIKSSILTFIGEILNQILSNEHVKDLSLYQYIKTHLIALDNRKNNFADFHLYFLINLSKYLGFYPLNTNSKLPYFNLDDGIFSLKGKSINQENNSHLWNILLEYDFNDEKNCFNSTQRSRMLEEILTYYKMHLTNFKKPTSLDILKLIFE</sequence>
<evidence type="ECO:0000256" key="3">
    <source>
        <dbReference type="ARBA" id="ARBA00023204"/>
    </source>
</evidence>
<dbReference type="GO" id="GO:0006310">
    <property type="term" value="P:DNA recombination"/>
    <property type="evidence" value="ECO:0007669"/>
    <property type="project" value="UniProtKB-KW"/>
</dbReference>
<dbReference type="InterPro" id="IPR003717">
    <property type="entry name" value="RecO"/>
</dbReference>
<dbReference type="SUPFAM" id="SSF50249">
    <property type="entry name" value="Nucleic acid-binding proteins"/>
    <property type="match status" value="1"/>
</dbReference>
<keyword evidence="1" id="KW-0227">DNA damage</keyword>
<dbReference type="PANTHER" id="PTHR33991">
    <property type="entry name" value="DNA REPAIR PROTEIN RECO"/>
    <property type="match status" value="1"/>
</dbReference>
<keyword evidence="2" id="KW-0233">DNA recombination</keyword>
<reference evidence="5 6" key="1">
    <citation type="submission" date="2018-02" db="EMBL/GenBank/DDBJ databases">
        <title>Genome sequences of Apibacter spp., gut symbionts of Asian honey bees.</title>
        <authorList>
            <person name="Kwong W.K."/>
            <person name="Steele M.I."/>
            <person name="Moran N.A."/>
        </authorList>
    </citation>
    <scope>NUCLEOTIDE SEQUENCE [LARGE SCALE GENOMIC DNA]</scope>
    <source>
        <strain evidence="6">wkB301</strain>
    </source>
</reference>
<protein>
    <recommendedName>
        <fullName evidence="4">DNA replication/recombination mediator RecO N-terminal domain-containing protein</fullName>
    </recommendedName>
</protein>
<dbReference type="RefSeq" id="WP_105246750.1">
    <property type="nucleotide sequence ID" value="NZ_PSZM01000036.1"/>
</dbReference>
<proteinExistence type="predicted"/>
<dbReference type="PANTHER" id="PTHR33991:SF1">
    <property type="entry name" value="DNA REPAIR PROTEIN RECO"/>
    <property type="match status" value="1"/>
</dbReference>
<gene>
    <name evidence="5" type="ORF">C4S77_05870</name>
</gene>
<dbReference type="Gene3D" id="2.40.50.140">
    <property type="entry name" value="Nucleic acid-binding proteins"/>
    <property type="match status" value="1"/>
</dbReference>
<dbReference type="GO" id="GO:0006302">
    <property type="term" value="P:double-strand break repair"/>
    <property type="evidence" value="ECO:0007669"/>
    <property type="project" value="TreeGrafter"/>
</dbReference>
<comment type="caution">
    <text evidence="5">The sequence shown here is derived from an EMBL/GenBank/DDBJ whole genome shotgun (WGS) entry which is preliminary data.</text>
</comment>
<keyword evidence="6" id="KW-1185">Reference proteome</keyword>
<evidence type="ECO:0000259" key="4">
    <source>
        <dbReference type="Pfam" id="PF11967"/>
    </source>
</evidence>
<evidence type="ECO:0000313" key="5">
    <source>
        <dbReference type="EMBL" id="PQL93185.1"/>
    </source>
</evidence>
<dbReference type="InterPro" id="IPR022572">
    <property type="entry name" value="DNA_rep/recomb_RecO_N"/>
</dbReference>
<evidence type="ECO:0000256" key="1">
    <source>
        <dbReference type="ARBA" id="ARBA00022763"/>
    </source>
</evidence>
<accession>A0A2S8ADZ6</accession>
<name>A0A2S8ADZ6_9FLAO</name>
<dbReference type="AlphaFoldDB" id="A0A2S8ADZ6"/>
<dbReference type="Pfam" id="PF11967">
    <property type="entry name" value="RecO_N"/>
    <property type="match status" value="1"/>
</dbReference>
<dbReference type="Pfam" id="PF02565">
    <property type="entry name" value="RecO_C"/>
    <property type="match status" value="1"/>
</dbReference>
<organism evidence="5 6">
    <name type="scientific">Apibacter adventoris</name>
    <dbReference type="NCBI Taxonomy" id="1679466"/>
    <lineage>
        <taxon>Bacteria</taxon>
        <taxon>Pseudomonadati</taxon>
        <taxon>Bacteroidota</taxon>
        <taxon>Flavobacteriia</taxon>
        <taxon>Flavobacteriales</taxon>
        <taxon>Weeksellaceae</taxon>
        <taxon>Apibacter</taxon>
    </lineage>
</organism>
<dbReference type="InterPro" id="IPR012340">
    <property type="entry name" value="NA-bd_OB-fold"/>
</dbReference>
<dbReference type="EMBL" id="PSZM01000036">
    <property type="protein sequence ID" value="PQL93185.1"/>
    <property type="molecule type" value="Genomic_DNA"/>
</dbReference>
<dbReference type="Proteomes" id="UP000238042">
    <property type="component" value="Unassembled WGS sequence"/>
</dbReference>
<evidence type="ECO:0000256" key="2">
    <source>
        <dbReference type="ARBA" id="ARBA00023172"/>
    </source>
</evidence>
<dbReference type="OrthoDB" id="9789152at2"/>
<dbReference type="GO" id="GO:0043590">
    <property type="term" value="C:bacterial nucleoid"/>
    <property type="evidence" value="ECO:0007669"/>
    <property type="project" value="TreeGrafter"/>
</dbReference>
<evidence type="ECO:0000313" key="6">
    <source>
        <dbReference type="Proteomes" id="UP000238042"/>
    </source>
</evidence>